<dbReference type="Proteomes" id="UP001516662">
    <property type="component" value="Unassembled WGS sequence"/>
</dbReference>
<dbReference type="RefSeq" id="WP_193534267.1">
    <property type="nucleotide sequence ID" value="NZ_JADCLJ010000006.1"/>
</dbReference>
<reference evidence="1 2" key="1">
    <citation type="submission" date="2020-10" db="EMBL/GenBank/DDBJ databases">
        <title>Bacillus sp. HD4P25, an endophyte from a halophyte.</title>
        <authorList>
            <person name="Sun J.-Q."/>
        </authorList>
    </citation>
    <scope>NUCLEOTIDE SEQUENCE [LARGE SCALE GENOMIC DNA]</scope>
    <source>
        <strain evidence="1 2">YIM 93174</strain>
    </source>
</reference>
<dbReference type="InterPro" id="IPR026838">
    <property type="entry name" value="YheC/D"/>
</dbReference>
<protein>
    <submittedName>
        <fullName evidence="1">YheC/YheD family protein</fullName>
    </submittedName>
</protein>
<dbReference type="EMBL" id="JADCLJ010000006">
    <property type="protein sequence ID" value="MBE4906776.1"/>
    <property type="molecule type" value="Genomic_DNA"/>
</dbReference>
<dbReference type="Pfam" id="PF14398">
    <property type="entry name" value="ATPgrasp_YheCD"/>
    <property type="match status" value="1"/>
</dbReference>
<sequence length="359" mass="40886">MITFGFITIHPNQENTYITEIARHSDSNTIVYRFIPTAIDPATEKVHGEKFNHESGVWETAVFDIPMYLYDRCFYGDDPLSIRSQPIMNWLKNRPYSTFIGLGLPNKWEIYNVLRSDEELAAYTPKTIKASSVPKIINKLIKDKKLLLKPKNGSQGKGIIGLMVTKGKVEALTHKNQKLITKSFLSKSEFSKWLDQLLSSRDYMCQQLLPLQDVDNHPFDIRILLQKNENGEWIEQGRGIRRGLKDHLISNINAGAEVLKYDDWVNALPVQQQALLTDGITTIINKVPKLLEREFLNLFELGIDIGFGIDGGVWILDINSKPGRKVILHSKEGKADELYKAPLQYSAYLEKQSLVKGVD</sequence>
<dbReference type="SUPFAM" id="SSF56059">
    <property type="entry name" value="Glutathione synthetase ATP-binding domain-like"/>
    <property type="match status" value="1"/>
</dbReference>
<name>A0ABR9QE44_9BACI</name>
<gene>
    <name evidence="1" type="ORF">IMZ08_01730</name>
</gene>
<comment type="caution">
    <text evidence="1">The sequence shown here is derived from an EMBL/GenBank/DDBJ whole genome shotgun (WGS) entry which is preliminary data.</text>
</comment>
<accession>A0ABR9QE44</accession>
<evidence type="ECO:0000313" key="1">
    <source>
        <dbReference type="EMBL" id="MBE4906776.1"/>
    </source>
</evidence>
<organism evidence="1 2">
    <name type="scientific">Litchfieldia luteola</name>
    <dbReference type="NCBI Taxonomy" id="682179"/>
    <lineage>
        <taxon>Bacteria</taxon>
        <taxon>Bacillati</taxon>
        <taxon>Bacillota</taxon>
        <taxon>Bacilli</taxon>
        <taxon>Bacillales</taxon>
        <taxon>Bacillaceae</taxon>
        <taxon>Litchfieldia</taxon>
    </lineage>
</organism>
<evidence type="ECO:0000313" key="2">
    <source>
        <dbReference type="Proteomes" id="UP001516662"/>
    </source>
</evidence>
<keyword evidence="2" id="KW-1185">Reference proteome</keyword>
<proteinExistence type="predicted"/>